<dbReference type="Gene3D" id="1.10.10.160">
    <property type="match status" value="1"/>
</dbReference>
<dbReference type="InterPro" id="IPR013986">
    <property type="entry name" value="DExx_box_DNA_helicase_dom_sf"/>
</dbReference>
<evidence type="ECO:0000256" key="7">
    <source>
        <dbReference type="ARBA" id="ARBA00023235"/>
    </source>
</evidence>
<dbReference type="InterPro" id="IPR014016">
    <property type="entry name" value="UvrD-like_ATP-bd"/>
</dbReference>
<dbReference type="Proteomes" id="UP000011835">
    <property type="component" value="Chromosome"/>
</dbReference>
<reference evidence="13 14" key="1">
    <citation type="journal article" date="2013" name="Genome Announc.">
        <title>Complete Genome Sequence of the Probiotic Bifidobacterium thermophilum Strain RBL67.</title>
        <authorList>
            <person name="Jans C."/>
            <person name="Lacroix C."/>
            <person name="Follador R."/>
            <person name="Stevens M.J."/>
        </authorList>
    </citation>
    <scope>NUCLEOTIDE SEQUENCE [LARGE SCALE GENOMIC DNA]</scope>
    <source>
        <strain evidence="13 14">RBL67</strain>
    </source>
</reference>
<accession>M4RF39</accession>
<evidence type="ECO:0000256" key="1">
    <source>
        <dbReference type="ARBA" id="ARBA00009922"/>
    </source>
</evidence>
<dbReference type="PANTHER" id="PTHR11070">
    <property type="entry name" value="UVRD / RECB / PCRA DNA HELICASE FAMILY MEMBER"/>
    <property type="match status" value="1"/>
</dbReference>
<evidence type="ECO:0000256" key="9">
    <source>
        <dbReference type="ARBA" id="ARBA00034808"/>
    </source>
</evidence>
<evidence type="ECO:0000256" key="4">
    <source>
        <dbReference type="ARBA" id="ARBA00022806"/>
    </source>
</evidence>
<dbReference type="PROSITE" id="PS51198">
    <property type="entry name" value="UVRD_HELICASE_ATP_BIND"/>
    <property type="match status" value="1"/>
</dbReference>
<evidence type="ECO:0000256" key="2">
    <source>
        <dbReference type="ARBA" id="ARBA00022741"/>
    </source>
</evidence>
<evidence type="ECO:0000256" key="11">
    <source>
        <dbReference type="PROSITE-ProRule" id="PRU00560"/>
    </source>
</evidence>
<dbReference type="InterPro" id="IPR014017">
    <property type="entry name" value="DNA_helicase_UvrD-like_C"/>
</dbReference>
<dbReference type="GO" id="GO:0005524">
    <property type="term" value="F:ATP binding"/>
    <property type="evidence" value="ECO:0007669"/>
    <property type="project" value="UniProtKB-UniRule"/>
</dbReference>
<comment type="similarity">
    <text evidence="1">Belongs to the helicase family. UvrD subfamily.</text>
</comment>
<evidence type="ECO:0000313" key="13">
    <source>
        <dbReference type="EMBL" id="AGH41173.1"/>
    </source>
</evidence>
<dbReference type="InterPro" id="IPR027417">
    <property type="entry name" value="P-loop_NTPase"/>
</dbReference>
<dbReference type="HOGENOM" id="CLU_004585_6_1_11"/>
<evidence type="ECO:0000256" key="10">
    <source>
        <dbReference type="ARBA" id="ARBA00048988"/>
    </source>
</evidence>
<sequence length="572" mass="63966">MPSNSYGVTDEQQEIFDYEPFGMVITAPAGCGKTEALAYRAKGLLERYDFSGNGRRLLITSFTNQAKDNINERLKKYIGVQTLRDHVTVCNFHGLASRIIKAHGQLIGIGGDWTLANVDWVGRELRTGGYTRDDSKQAGQALRDAKLTCLTDDDVMKQLESIGGQAGEIARTIEKKRINEKMISYDDQIRVALWLLSDHRVAGLYRNHFFAALVDEFQDLTPQQLKFVQTLCGKNITFAGDTAQSIYSFAGADVAYVQQEITKDSGRQIKLLRSFRSAPRILNAVNSLSPLTGSEHLSAAFPNRWGSGGVVGLSSFDDEGSEAAWVAGMSKSILRHCPHQRIGIITRLDNRAITLKRTLTQNNIEYTDWKSGIFRPEVAGVLSDICSDIQARTFENNLEALQYIQQKAATYHVGQIEELEEGCGWLFDQLFQRGFDSSKACEIKEKITVRRGNETIATRDGIHCLTGHAGKGQQFDWVFVLGMEDGTIPDFRAKSFEEKCEEARVLSVMISRARIGVFGTYTKGKVDRWGNHHVNTPSEFFEYLKKVPGLLCGKDDIVTWCRKADWPAIALM</sequence>
<proteinExistence type="inferred from homology"/>
<dbReference type="InterPro" id="IPR000212">
    <property type="entry name" value="DNA_helicase_UvrD/REP"/>
</dbReference>
<keyword evidence="14" id="KW-1185">Reference proteome</keyword>
<evidence type="ECO:0000256" key="8">
    <source>
        <dbReference type="ARBA" id="ARBA00034617"/>
    </source>
</evidence>
<dbReference type="SUPFAM" id="SSF52540">
    <property type="entry name" value="P-loop containing nucleoside triphosphate hydrolases"/>
    <property type="match status" value="1"/>
</dbReference>
<comment type="catalytic activity">
    <reaction evidence="10">
        <text>ATP + H2O = ADP + phosphate + H(+)</text>
        <dbReference type="Rhea" id="RHEA:13065"/>
        <dbReference type="ChEBI" id="CHEBI:15377"/>
        <dbReference type="ChEBI" id="CHEBI:15378"/>
        <dbReference type="ChEBI" id="CHEBI:30616"/>
        <dbReference type="ChEBI" id="CHEBI:43474"/>
        <dbReference type="ChEBI" id="CHEBI:456216"/>
        <dbReference type="EC" id="5.6.2.4"/>
    </reaction>
</comment>
<dbReference type="GO" id="GO:0043138">
    <property type="term" value="F:3'-5' DNA helicase activity"/>
    <property type="evidence" value="ECO:0007669"/>
    <property type="project" value="UniProtKB-EC"/>
</dbReference>
<feature type="domain" description="UvrD-like helicase ATP-binding" evidence="12">
    <location>
        <begin position="6"/>
        <end position="278"/>
    </location>
</feature>
<evidence type="ECO:0000256" key="5">
    <source>
        <dbReference type="ARBA" id="ARBA00022840"/>
    </source>
</evidence>
<dbReference type="GO" id="GO:0000725">
    <property type="term" value="P:recombinational repair"/>
    <property type="evidence" value="ECO:0007669"/>
    <property type="project" value="TreeGrafter"/>
</dbReference>
<organism evidence="13 14">
    <name type="scientific">Bifidobacterium thermophilum RBL67</name>
    <dbReference type="NCBI Taxonomy" id="1254439"/>
    <lineage>
        <taxon>Bacteria</taxon>
        <taxon>Bacillati</taxon>
        <taxon>Actinomycetota</taxon>
        <taxon>Actinomycetes</taxon>
        <taxon>Bifidobacteriales</taxon>
        <taxon>Bifidobacteriaceae</taxon>
        <taxon>Bifidobacterium</taxon>
    </lineage>
</organism>
<feature type="binding site" evidence="11">
    <location>
        <begin position="27"/>
        <end position="34"/>
    </location>
    <ligand>
        <name>ATP</name>
        <dbReference type="ChEBI" id="CHEBI:30616"/>
    </ligand>
</feature>
<keyword evidence="3 11" id="KW-0378">Hydrolase</keyword>
<dbReference type="GO" id="GO:0003677">
    <property type="term" value="F:DNA binding"/>
    <property type="evidence" value="ECO:0007669"/>
    <property type="project" value="UniProtKB-KW"/>
</dbReference>
<comment type="catalytic activity">
    <reaction evidence="8">
        <text>Couples ATP hydrolysis with the unwinding of duplex DNA by translocating in the 3'-5' direction.</text>
        <dbReference type="EC" id="5.6.2.4"/>
    </reaction>
</comment>
<keyword evidence="5 11" id="KW-0067">ATP-binding</keyword>
<dbReference type="Gene3D" id="3.40.50.300">
    <property type="entry name" value="P-loop containing nucleotide triphosphate hydrolases"/>
    <property type="match status" value="2"/>
</dbReference>
<protein>
    <recommendedName>
        <fullName evidence="9">DNA 3'-5' helicase</fullName>
        <ecNumber evidence="9">5.6.2.4</ecNumber>
    </recommendedName>
</protein>
<evidence type="ECO:0000313" key="14">
    <source>
        <dbReference type="Proteomes" id="UP000011835"/>
    </source>
</evidence>
<dbReference type="EC" id="5.6.2.4" evidence="9"/>
<keyword evidence="2 11" id="KW-0547">Nucleotide-binding</keyword>
<keyword evidence="4 11" id="KW-0347">Helicase</keyword>
<dbReference type="RefSeq" id="WP_015450431.1">
    <property type="nucleotide sequence ID" value="NC_020546.1"/>
</dbReference>
<dbReference type="PATRIC" id="fig|1254439.12.peg.899"/>
<keyword evidence="6" id="KW-0238">DNA-binding</keyword>
<dbReference type="Pfam" id="PF13361">
    <property type="entry name" value="UvrD_C"/>
    <property type="match status" value="1"/>
</dbReference>
<dbReference type="AlphaFoldDB" id="M4RF39"/>
<dbReference type="PANTHER" id="PTHR11070:SF2">
    <property type="entry name" value="ATP-DEPENDENT DNA HELICASE SRS2"/>
    <property type="match status" value="1"/>
</dbReference>
<name>M4RF39_9BIFI</name>
<dbReference type="Pfam" id="PF00580">
    <property type="entry name" value="UvrD-helicase"/>
    <property type="match status" value="1"/>
</dbReference>
<evidence type="ECO:0000256" key="6">
    <source>
        <dbReference type="ARBA" id="ARBA00023125"/>
    </source>
</evidence>
<keyword evidence="7" id="KW-0413">Isomerase</keyword>
<gene>
    <name evidence="13" type="ORF">D805_0906</name>
</gene>
<evidence type="ECO:0000259" key="12">
    <source>
        <dbReference type="PROSITE" id="PS51198"/>
    </source>
</evidence>
<dbReference type="Gene3D" id="1.10.486.10">
    <property type="entry name" value="PCRA, domain 4"/>
    <property type="match status" value="1"/>
</dbReference>
<evidence type="ECO:0000256" key="3">
    <source>
        <dbReference type="ARBA" id="ARBA00022801"/>
    </source>
</evidence>
<dbReference type="KEGG" id="btp:D805_0906"/>
<dbReference type="EMBL" id="CP004346">
    <property type="protein sequence ID" value="AGH41173.1"/>
    <property type="molecule type" value="Genomic_DNA"/>
</dbReference>
<dbReference type="GO" id="GO:0016887">
    <property type="term" value="F:ATP hydrolysis activity"/>
    <property type="evidence" value="ECO:0007669"/>
    <property type="project" value="RHEA"/>
</dbReference>